<accession>A0AAE3DW81</accession>
<dbReference type="InterPro" id="IPR034641">
    <property type="entry name" value="RGL11"/>
</dbReference>
<dbReference type="InterPro" id="IPR013783">
    <property type="entry name" value="Ig-like_fold"/>
</dbReference>
<protein>
    <submittedName>
        <fullName evidence="5">Bacterial Ig-like domain-containing protein</fullName>
    </submittedName>
</protein>
<organism evidence="5 6">
    <name type="scientific">Hominilimicola fabiformis</name>
    <dbReference type="NCBI Taxonomy" id="2885356"/>
    <lineage>
        <taxon>Bacteria</taxon>
        <taxon>Bacillati</taxon>
        <taxon>Bacillota</taxon>
        <taxon>Clostridia</taxon>
        <taxon>Eubacteriales</taxon>
        <taxon>Oscillospiraceae</taxon>
        <taxon>Hominilimicola</taxon>
    </lineage>
</organism>
<dbReference type="Pfam" id="PF18370">
    <property type="entry name" value="RGI_lyase"/>
    <property type="match status" value="1"/>
</dbReference>
<dbReference type="InterPro" id="IPR022038">
    <property type="entry name" value="Ig-like_bact"/>
</dbReference>
<dbReference type="AlphaFoldDB" id="A0AAE3DW81"/>
<dbReference type="Pfam" id="PF21348">
    <property type="entry name" value="RGL11_C"/>
    <property type="match status" value="1"/>
</dbReference>
<feature type="domain" description="Rhamnogalacturonan lyase family 11 C-terminal" evidence="4">
    <location>
        <begin position="147"/>
        <end position="687"/>
    </location>
</feature>
<feature type="signal peptide" evidence="1">
    <location>
        <begin position="1"/>
        <end position="27"/>
    </location>
</feature>
<sequence>MKKLLCTVLSTVFAISSAAALNMSAYADSTNTQQVSYNYWYNSSTGYTDENVHTRQMEKLDRGLIAIKTDGGVYLSWRLFDSEDNIFGSADKNVSFNVYRDGKKISEVATKTNYVDSTVGTNYSVAPVMNDFEGDKCDAVTVNENSYFDIPLSKPDDETIYDPSGNELATYSFFPADCSTGDVDGDGEYEIIVKWTSSEHDVGSPGDPAYSGTVHLAAYKLDGTKLWKNDIALGKNVYSSAHTLQFLVYDFDGDGKSEVMCQTSLGSKDGQGKYVSNAAQTDEEIKAITDEENSTADYRGYGRITEGKEFLTVFNGETGVAMDTINLPTTRGSENGVDYGDDFGNRSNRFVSDVAYLDGEKPYAIYLRGYYFGRNGKQRTSIAGISWDGTALSPTYRFDTQKGQEGYFDGAYQYVGNGNHNCTVADVDNDGKDEFITGALCMEVNDDNEFRPKWCTYLQHGDALHIGNYDPTHTGFEFFTVHEDSGTNSLSGNDITLDFGMSVIDAETGNIMFHEGASADTGRGVMANVGAGGYYQIWSAKNSARQSNGGTDFTTATSLTGRNTPSMNFRIFWDGDLYDNLLDGANITDWNGRNMSNIFSAGNYDCVSINGTKANPSLQADLFGDWREEVIYPTSDGTALRVFSTTDTTDYKIKTLMQDPVYRSGVAAEQTAYNQPPHVGFYMGKEVFETRTLTSIVVTTQPTKTSYVPGESFDRTGMVVKANYSDGTSDEINTYTVSEIDKDIIGEQTLIVSYLGKTTDLKITVKSVSRITAQTSKSTYYLGENIDKNTITVTAYYSDGTSSVLNSSEFEVTGFGNTLGKQTLTVTYLDKTAYLTIQLLDANIAALNKLYETSSTTSELTTAQIGSYAGDFTLEHTVKINSIPANGNTDKNNAAGFFVRFMADKQTGGGWYLTKKSDTELNVAWKNTRASSVGTIKLGETYTFRYNFTNVGNGNGATVTLTVIDSTGNTVASASDLNLRNFSDSATGRTSPITYVQIYNQANANSTSSVEFANARYYTTSEITVNGQNVALNIGCLTDMKGYAAKYSNGILTDLADITPTTTGQSTVLLQFEPDKVFIWNDMTPVDFWQKTE</sequence>
<dbReference type="EMBL" id="JAJEQM010000002">
    <property type="protein sequence ID" value="MCC2209491.1"/>
    <property type="molecule type" value="Genomic_DNA"/>
</dbReference>
<dbReference type="InterPro" id="IPR041624">
    <property type="entry name" value="RGI_lyase"/>
</dbReference>
<reference evidence="5 6" key="1">
    <citation type="submission" date="2021-10" db="EMBL/GenBank/DDBJ databases">
        <title>Anaerobic single-cell dispensing facilitates the cultivation of human gut bacteria.</title>
        <authorList>
            <person name="Afrizal A."/>
        </authorList>
    </citation>
    <scope>NUCLEOTIDE SEQUENCE [LARGE SCALE GENOMIC DNA]</scope>
    <source>
        <strain evidence="5 6">CLA-AA-H232</strain>
    </source>
</reference>
<name>A0AAE3DW81_9FIRM</name>
<dbReference type="RefSeq" id="WP_308455721.1">
    <property type="nucleotide sequence ID" value="NZ_JAJEQM010000002.1"/>
</dbReference>
<evidence type="ECO:0000313" key="5">
    <source>
        <dbReference type="EMBL" id="MCC2209491.1"/>
    </source>
</evidence>
<dbReference type="SUPFAM" id="SSF69318">
    <property type="entry name" value="Integrin alpha N-terminal domain"/>
    <property type="match status" value="1"/>
</dbReference>
<dbReference type="InterPro" id="IPR028994">
    <property type="entry name" value="Integrin_alpha_N"/>
</dbReference>
<evidence type="ECO:0000259" key="3">
    <source>
        <dbReference type="Pfam" id="PF18370"/>
    </source>
</evidence>
<comment type="caution">
    <text evidence="5">The sequence shown here is derived from an EMBL/GenBank/DDBJ whole genome shotgun (WGS) entry which is preliminary data.</text>
</comment>
<dbReference type="Proteomes" id="UP001198242">
    <property type="component" value="Unassembled WGS sequence"/>
</dbReference>
<feature type="domain" description="Ig-like" evidence="2">
    <location>
        <begin position="774"/>
        <end position="838"/>
    </location>
</feature>
<evidence type="ECO:0000259" key="2">
    <source>
        <dbReference type="Pfam" id="PF07523"/>
    </source>
</evidence>
<keyword evidence="1" id="KW-0732">Signal</keyword>
<dbReference type="Gene3D" id="2.60.40.10">
    <property type="entry name" value="Immunoglobulins"/>
    <property type="match status" value="1"/>
</dbReference>
<dbReference type="PANTHER" id="PTHR43118">
    <property type="entry name" value="RHAMNOGALACTURONAN LYASE (EUROFUNG)"/>
    <property type="match status" value="1"/>
</dbReference>
<proteinExistence type="predicted"/>
<dbReference type="InterPro" id="IPR049366">
    <property type="entry name" value="RGL11_C"/>
</dbReference>
<dbReference type="PANTHER" id="PTHR43118:SF1">
    <property type="entry name" value="RHAMNOGALACTURONAN LYASE (EUROFUNG)"/>
    <property type="match status" value="1"/>
</dbReference>
<feature type="domain" description="Rhamnogalacturonan I lyase beta-sheet" evidence="3">
    <location>
        <begin position="55"/>
        <end position="142"/>
    </location>
</feature>
<evidence type="ECO:0000259" key="4">
    <source>
        <dbReference type="Pfam" id="PF21348"/>
    </source>
</evidence>
<gene>
    <name evidence="5" type="ORF">LKE05_01610</name>
</gene>
<dbReference type="Pfam" id="PF07523">
    <property type="entry name" value="Big_3"/>
    <property type="match status" value="2"/>
</dbReference>
<feature type="domain" description="Ig-like" evidence="2">
    <location>
        <begin position="700"/>
        <end position="765"/>
    </location>
</feature>
<evidence type="ECO:0000256" key="1">
    <source>
        <dbReference type="SAM" id="SignalP"/>
    </source>
</evidence>
<evidence type="ECO:0000313" key="6">
    <source>
        <dbReference type="Proteomes" id="UP001198242"/>
    </source>
</evidence>
<feature type="chain" id="PRO_5042263171" evidence="1">
    <location>
        <begin position="28"/>
        <end position="1093"/>
    </location>
</feature>
<keyword evidence="6" id="KW-1185">Reference proteome</keyword>
<dbReference type="Gene3D" id="2.60.40.3630">
    <property type="match status" value="2"/>
</dbReference>